<proteinExistence type="predicted"/>
<name>A0ABM7XCC6_9BACT</name>
<evidence type="ECO:0000313" key="1">
    <source>
        <dbReference type="EMBL" id="BDG09442.1"/>
    </source>
</evidence>
<sequence length="68" mass="7520">MATKVEIEVEIDPQGNVKLTTRGLKGQSCLKQTEQLEKALGKVAAREKTREFYEQPVSGATTGVKRGW</sequence>
<accession>A0ABM7XCC6</accession>
<reference evidence="2" key="1">
    <citation type="journal article" date="2022" name="Int. J. Syst. Evol. Microbiol.">
        <title>Anaeromyxobacter oryzae sp. nov., Anaeromyxobacter diazotrophicus sp. nov. and Anaeromyxobacter paludicola sp. nov., isolated from paddy soils.</title>
        <authorList>
            <person name="Itoh H."/>
            <person name="Xu Z."/>
            <person name="Mise K."/>
            <person name="Masuda Y."/>
            <person name="Ushijima N."/>
            <person name="Hayakawa C."/>
            <person name="Shiratori Y."/>
            <person name="Senoo K."/>
        </authorList>
    </citation>
    <scope>NUCLEOTIDE SEQUENCE [LARGE SCALE GENOMIC DNA]</scope>
    <source>
        <strain evidence="2">Red630</strain>
    </source>
</reference>
<protein>
    <recommendedName>
        <fullName evidence="3">DUF2997 domain-containing protein</fullName>
    </recommendedName>
</protein>
<dbReference type="Proteomes" id="UP001162734">
    <property type="component" value="Chromosome"/>
</dbReference>
<evidence type="ECO:0000313" key="2">
    <source>
        <dbReference type="Proteomes" id="UP001162734"/>
    </source>
</evidence>
<gene>
    <name evidence="1" type="ORF">AMPC_25550</name>
</gene>
<dbReference type="RefSeq" id="WP_248341624.1">
    <property type="nucleotide sequence ID" value="NZ_AP025592.1"/>
</dbReference>
<evidence type="ECO:0008006" key="3">
    <source>
        <dbReference type="Google" id="ProtNLM"/>
    </source>
</evidence>
<dbReference type="InterPro" id="IPR021375">
    <property type="entry name" value="DUF2997"/>
</dbReference>
<keyword evidence="2" id="KW-1185">Reference proteome</keyword>
<organism evidence="1 2">
    <name type="scientific">Anaeromyxobacter paludicola</name>
    <dbReference type="NCBI Taxonomy" id="2918171"/>
    <lineage>
        <taxon>Bacteria</taxon>
        <taxon>Pseudomonadati</taxon>
        <taxon>Myxococcota</taxon>
        <taxon>Myxococcia</taxon>
        <taxon>Myxococcales</taxon>
        <taxon>Cystobacterineae</taxon>
        <taxon>Anaeromyxobacteraceae</taxon>
        <taxon>Anaeromyxobacter</taxon>
    </lineage>
</organism>
<dbReference type="EMBL" id="AP025592">
    <property type="protein sequence ID" value="BDG09442.1"/>
    <property type="molecule type" value="Genomic_DNA"/>
</dbReference>
<dbReference type="Pfam" id="PF11211">
    <property type="entry name" value="DUF2997"/>
    <property type="match status" value="1"/>
</dbReference>